<name>A0ABS4M6F3_9ACTN</name>
<dbReference type="Proteomes" id="UP001519309">
    <property type="component" value="Unassembled WGS sequence"/>
</dbReference>
<comment type="caution">
    <text evidence="1">The sequence shown here is derived from an EMBL/GenBank/DDBJ whole genome shotgun (WGS) entry which is preliminary data.</text>
</comment>
<accession>A0ABS4M6F3</accession>
<reference evidence="1 2" key="1">
    <citation type="submission" date="2021-03" db="EMBL/GenBank/DDBJ databases">
        <title>Genomic Encyclopedia of Type Strains, Phase IV (KMG-IV): sequencing the most valuable type-strain genomes for metagenomic binning, comparative biology and taxonomic classification.</title>
        <authorList>
            <person name="Goeker M."/>
        </authorList>
    </citation>
    <scope>NUCLEOTIDE SEQUENCE [LARGE SCALE GENOMIC DNA]</scope>
    <source>
        <strain evidence="1 2">DSM 40499</strain>
    </source>
</reference>
<proteinExistence type="predicted"/>
<sequence>MEPLAEDRPSLFGIVRFVSHRGVVQAGDVVVRLGRSAERGIRRGT</sequence>
<organism evidence="1 2">
    <name type="scientific">Streptomyces griseochromogenes</name>
    <dbReference type="NCBI Taxonomy" id="68214"/>
    <lineage>
        <taxon>Bacteria</taxon>
        <taxon>Bacillati</taxon>
        <taxon>Actinomycetota</taxon>
        <taxon>Actinomycetes</taxon>
        <taxon>Kitasatosporales</taxon>
        <taxon>Streptomycetaceae</taxon>
        <taxon>Streptomyces</taxon>
    </lineage>
</organism>
<gene>
    <name evidence="1" type="ORF">J2Z21_008270</name>
</gene>
<evidence type="ECO:0000313" key="1">
    <source>
        <dbReference type="EMBL" id="MBP2055256.1"/>
    </source>
</evidence>
<keyword evidence="2" id="KW-1185">Reference proteome</keyword>
<protein>
    <recommendedName>
        <fullName evidence="3">MOSC domain-containing protein</fullName>
    </recommendedName>
</protein>
<evidence type="ECO:0000313" key="2">
    <source>
        <dbReference type="Proteomes" id="UP001519309"/>
    </source>
</evidence>
<evidence type="ECO:0008006" key="3">
    <source>
        <dbReference type="Google" id="ProtNLM"/>
    </source>
</evidence>
<dbReference type="EMBL" id="JAGGLP010000028">
    <property type="protein sequence ID" value="MBP2055256.1"/>
    <property type="molecule type" value="Genomic_DNA"/>
</dbReference>